<dbReference type="RefSeq" id="WP_084842557.1">
    <property type="nucleotide sequence ID" value="NZ_ARYN01000014.1"/>
</dbReference>
<organism evidence="2 3">
    <name type="scientific">Zunongwangia atlantica 22II14-10F7</name>
    <dbReference type="NCBI Taxonomy" id="1185767"/>
    <lineage>
        <taxon>Bacteria</taxon>
        <taxon>Pseudomonadati</taxon>
        <taxon>Bacteroidota</taxon>
        <taxon>Flavobacteriia</taxon>
        <taxon>Flavobacteriales</taxon>
        <taxon>Flavobacteriaceae</taxon>
        <taxon>Zunongwangia</taxon>
    </lineage>
</organism>
<dbReference type="EMBL" id="ARYN01000014">
    <property type="protein sequence ID" value="ORL44600.1"/>
    <property type="molecule type" value="Genomic_DNA"/>
</dbReference>
<gene>
    <name evidence="2" type="ORF">IIF7_15213</name>
</gene>
<sequence>MSKGNIAIGFLIGLSTTIGGVFLFTTFFSDYSFEMSLRDSINNDYFGKLVAIGAVLNFFPFFVFMRKKQIYHARGVLLACLVVAIAIAVVKIRNF</sequence>
<keyword evidence="1" id="KW-1133">Transmembrane helix</keyword>
<evidence type="ECO:0000313" key="2">
    <source>
        <dbReference type="EMBL" id="ORL44600.1"/>
    </source>
</evidence>
<dbReference type="AlphaFoldDB" id="A0A1Y1T0Q5"/>
<keyword evidence="1" id="KW-0812">Transmembrane</keyword>
<feature type="transmembrane region" description="Helical" evidence="1">
    <location>
        <begin position="45"/>
        <end position="65"/>
    </location>
</feature>
<name>A0A1Y1T0Q5_9FLAO</name>
<dbReference type="OrthoDB" id="1362378at2"/>
<keyword evidence="3" id="KW-1185">Reference proteome</keyword>
<comment type="caution">
    <text evidence="2">The sequence shown here is derived from an EMBL/GenBank/DDBJ whole genome shotgun (WGS) entry which is preliminary data.</text>
</comment>
<evidence type="ECO:0000256" key="1">
    <source>
        <dbReference type="SAM" id="Phobius"/>
    </source>
</evidence>
<proteinExistence type="predicted"/>
<reference evidence="2 3" key="1">
    <citation type="submission" date="2013-04" db="EMBL/GenBank/DDBJ databases">
        <title>Zunongwangia sp. 22II14-10F7 Genome Sequencing.</title>
        <authorList>
            <person name="Lai Q."/>
            <person name="Shao Z."/>
        </authorList>
    </citation>
    <scope>NUCLEOTIDE SEQUENCE [LARGE SCALE GENOMIC DNA]</scope>
    <source>
        <strain evidence="2 3">22II14-10F7</strain>
    </source>
</reference>
<evidence type="ECO:0000313" key="3">
    <source>
        <dbReference type="Proteomes" id="UP000192746"/>
    </source>
</evidence>
<protein>
    <submittedName>
        <fullName evidence="2">Uncharacterized protein</fullName>
    </submittedName>
</protein>
<feature type="transmembrane region" description="Helical" evidence="1">
    <location>
        <begin position="71"/>
        <end position="90"/>
    </location>
</feature>
<keyword evidence="1" id="KW-0472">Membrane</keyword>
<dbReference type="STRING" id="1185767.IIF7_15213"/>
<dbReference type="Proteomes" id="UP000192746">
    <property type="component" value="Unassembled WGS sequence"/>
</dbReference>
<accession>A0A1Y1T0Q5</accession>
<feature type="transmembrane region" description="Helical" evidence="1">
    <location>
        <begin position="6"/>
        <end position="33"/>
    </location>
</feature>